<feature type="compositionally biased region" description="Polar residues" evidence="1">
    <location>
        <begin position="236"/>
        <end position="246"/>
    </location>
</feature>
<dbReference type="EMBL" id="JBBPBN010000307">
    <property type="protein sequence ID" value="KAK8489563.1"/>
    <property type="molecule type" value="Genomic_DNA"/>
</dbReference>
<feature type="compositionally biased region" description="Basic and acidic residues" evidence="1">
    <location>
        <begin position="247"/>
        <end position="260"/>
    </location>
</feature>
<evidence type="ECO:0000313" key="3">
    <source>
        <dbReference type="Proteomes" id="UP001396334"/>
    </source>
</evidence>
<keyword evidence="3" id="KW-1185">Reference proteome</keyword>
<feature type="region of interest" description="Disordered" evidence="1">
    <location>
        <begin position="235"/>
        <end position="277"/>
    </location>
</feature>
<gene>
    <name evidence="2" type="ORF">V6N11_037048</name>
</gene>
<dbReference type="Proteomes" id="UP001396334">
    <property type="component" value="Unassembled WGS sequence"/>
</dbReference>
<accession>A0ABR2A978</accession>
<name>A0ABR2A978_9ROSI</name>
<evidence type="ECO:0000313" key="2">
    <source>
        <dbReference type="EMBL" id="KAK8489563.1"/>
    </source>
</evidence>
<organism evidence="2 3">
    <name type="scientific">Hibiscus sabdariffa</name>
    <name type="common">roselle</name>
    <dbReference type="NCBI Taxonomy" id="183260"/>
    <lineage>
        <taxon>Eukaryota</taxon>
        <taxon>Viridiplantae</taxon>
        <taxon>Streptophyta</taxon>
        <taxon>Embryophyta</taxon>
        <taxon>Tracheophyta</taxon>
        <taxon>Spermatophyta</taxon>
        <taxon>Magnoliopsida</taxon>
        <taxon>eudicotyledons</taxon>
        <taxon>Gunneridae</taxon>
        <taxon>Pentapetalae</taxon>
        <taxon>rosids</taxon>
        <taxon>malvids</taxon>
        <taxon>Malvales</taxon>
        <taxon>Malvaceae</taxon>
        <taxon>Malvoideae</taxon>
        <taxon>Hibiscus</taxon>
    </lineage>
</organism>
<proteinExistence type="predicted"/>
<comment type="caution">
    <text evidence="2">The sequence shown here is derived from an EMBL/GenBank/DDBJ whole genome shotgun (WGS) entry which is preliminary data.</text>
</comment>
<protein>
    <submittedName>
        <fullName evidence="2">Uncharacterized protein</fullName>
    </submittedName>
</protein>
<evidence type="ECO:0000256" key="1">
    <source>
        <dbReference type="SAM" id="MobiDB-lite"/>
    </source>
</evidence>
<sequence length="277" mass="29557">MGMGVQLILVFHQELIWLHISIITIWYKSILIFFSGPTGHPIVSYGPAFTTPLAPAMVGYGSNSSQGVRLTAHSFLTPTASTHSTSGFSSMSVSFMAHPAASYVDAVNPASGQDVVWYPDSGSIHHITNNRVNLQSYVVYTDSKSQLNVKDDALTGATNFPLILVSGEEKLVDQPGGRESLDQPKCHECLKQLQSAEGDNNIGSGSTGSPCVDPINKGVDSSLLGQVDGLQRESIHCSNSKFSNSELGRDEESGSEDRGRGLNSDLNVSKSVDGEVP</sequence>
<reference evidence="2 3" key="1">
    <citation type="journal article" date="2024" name="G3 (Bethesda)">
        <title>Genome assembly of Hibiscus sabdariffa L. provides insights into metabolisms of medicinal natural products.</title>
        <authorList>
            <person name="Kim T."/>
        </authorList>
    </citation>
    <scope>NUCLEOTIDE SEQUENCE [LARGE SCALE GENOMIC DNA]</scope>
    <source>
        <strain evidence="2">TK-2024</strain>
        <tissue evidence="2">Old leaves</tissue>
    </source>
</reference>